<organism evidence="3 4">
    <name type="scientific">Urochloa decumbens</name>
    <dbReference type="NCBI Taxonomy" id="240449"/>
    <lineage>
        <taxon>Eukaryota</taxon>
        <taxon>Viridiplantae</taxon>
        <taxon>Streptophyta</taxon>
        <taxon>Embryophyta</taxon>
        <taxon>Tracheophyta</taxon>
        <taxon>Spermatophyta</taxon>
        <taxon>Magnoliopsida</taxon>
        <taxon>Liliopsida</taxon>
        <taxon>Poales</taxon>
        <taxon>Poaceae</taxon>
        <taxon>PACMAD clade</taxon>
        <taxon>Panicoideae</taxon>
        <taxon>Panicodae</taxon>
        <taxon>Paniceae</taxon>
        <taxon>Melinidinae</taxon>
        <taxon>Urochloa</taxon>
    </lineage>
</organism>
<feature type="domain" description="F-box protein AT5G49610-like beta-propeller" evidence="2">
    <location>
        <begin position="99"/>
        <end position="361"/>
    </location>
</feature>
<keyword evidence="4" id="KW-1185">Reference proteome</keyword>
<dbReference type="Gene3D" id="1.20.1280.50">
    <property type="match status" value="1"/>
</dbReference>
<name>A0ABC9GG87_9POAL</name>
<dbReference type="AlphaFoldDB" id="A0ABC9GG87"/>
<reference evidence="4" key="1">
    <citation type="submission" date="2024-06" db="EMBL/GenBank/DDBJ databases">
        <authorList>
            <person name="Ryan C."/>
        </authorList>
    </citation>
    <scope>NUCLEOTIDE SEQUENCE [LARGE SCALE GENOMIC DNA]</scope>
</reference>
<dbReference type="Pfam" id="PF00646">
    <property type="entry name" value="F-box"/>
    <property type="match status" value="1"/>
</dbReference>
<sequence length="384" mass="41729">MAPPPPELMFELVGEILLRLPPSDPASLIRASLVCKPWLRLVFDAAFLRRYIAFHGAPPLLGFLANIRGNGYNEPRLVPSATHSCFKPPAFDCSRLPWVMDCRHGRALVFDMWADSEGALSVWDPITGDRQVLPKPRRCKFISAAAVLCAGAAAGCDHLDCCGDPFLVVCLGMSPMDDGFTLTDVCVYSSEAGSWGAPSSIDLGPDSISKMNRGIITGDEVYFGLMCSARILKCGLRNNALSLIDLPDQCDHWNFVLMLTEDSSLGLANVRDSNLYLSSWKVNPEGLGEWVNYRVIKLETLLSIRSPCAASVIGFAEGVDVIFVSTYVGVFAAELKSGKVTKVGGTEGYLSVLPIMGFYTPGSVLSFAMFPWLVLVCEQSVIQL</sequence>
<protein>
    <recommendedName>
        <fullName evidence="5">F-box domain-containing protein</fullName>
    </recommendedName>
</protein>
<dbReference type="InterPro" id="IPR036047">
    <property type="entry name" value="F-box-like_dom_sf"/>
</dbReference>
<feature type="domain" description="F-box" evidence="1">
    <location>
        <begin position="11"/>
        <end position="44"/>
    </location>
</feature>
<evidence type="ECO:0000313" key="3">
    <source>
        <dbReference type="EMBL" id="CAL5093641.1"/>
    </source>
</evidence>
<dbReference type="EMBL" id="OZ075119">
    <property type="protein sequence ID" value="CAL5093641.1"/>
    <property type="molecule type" value="Genomic_DNA"/>
</dbReference>
<evidence type="ECO:0000313" key="4">
    <source>
        <dbReference type="Proteomes" id="UP001497457"/>
    </source>
</evidence>
<dbReference type="Pfam" id="PF23635">
    <property type="entry name" value="Beta-prop_AT5G49610-like"/>
    <property type="match status" value="1"/>
</dbReference>
<reference evidence="3 4" key="2">
    <citation type="submission" date="2024-10" db="EMBL/GenBank/DDBJ databases">
        <authorList>
            <person name="Ryan C."/>
        </authorList>
    </citation>
    <scope>NUCLEOTIDE SEQUENCE [LARGE SCALE GENOMIC DNA]</scope>
</reference>
<dbReference type="InterPro" id="IPR001810">
    <property type="entry name" value="F-box_dom"/>
</dbReference>
<dbReference type="SUPFAM" id="SSF81383">
    <property type="entry name" value="F-box domain"/>
    <property type="match status" value="1"/>
</dbReference>
<accession>A0ABC9GG87</accession>
<evidence type="ECO:0008006" key="5">
    <source>
        <dbReference type="Google" id="ProtNLM"/>
    </source>
</evidence>
<gene>
    <name evidence="3" type="ORF">URODEC1_LOCUS115475</name>
</gene>
<dbReference type="PANTHER" id="PTHR32133">
    <property type="entry name" value="OS07G0120400 PROTEIN"/>
    <property type="match status" value="1"/>
</dbReference>
<proteinExistence type="predicted"/>
<dbReference type="Proteomes" id="UP001497457">
    <property type="component" value="Chromosome 9rd"/>
</dbReference>
<dbReference type="PANTHER" id="PTHR32133:SF291">
    <property type="entry name" value="F-BOX DOMAIN-CONTAINING PROTEIN"/>
    <property type="match status" value="1"/>
</dbReference>
<evidence type="ECO:0000259" key="2">
    <source>
        <dbReference type="Pfam" id="PF23635"/>
    </source>
</evidence>
<evidence type="ECO:0000259" key="1">
    <source>
        <dbReference type="Pfam" id="PF00646"/>
    </source>
</evidence>
<dbReference type="InterPro" id="IPR056594">
    <property type="entry name" value="AT5G49610-like_b-prop"/>
</dbReference>